<keyword evidence="1" id="KW-0723">Serine/threonine-protein kinase</keyword>
<sequence length="529" mass="59474">MAEMSNNRTKIKEMPPSGGGEFFCKYYLPNVKTMIGKGASAVVYKCTSRVTNEALAVKIIDKRLLPPSDIKNVNMEVEMMRRVGDHPHVVRLIDYYESKTNIFVVMDLLDGGMLHDRIRSLDHYSERSASELIGNVLSGLAHIHAKGVIHRDLKAENLLLRKRSDKRDDPWLTDVCISDFGLATTGPAFSCCGTAPYIAPEVIELGYFHRSREPYDAKCDVWSLGVITYILLSGKWPFSGSCHDAIFKRIVKGKWRFSGDIWNKISAEARDFVRKCLTRDPNKRPSSRELLQHRWITEAQRDCHLGSSLGALRSCKALSKVHSPPAAPRSTCGPLPSLCNSVNNSARSWSSFTKYLSHSDRLSMLVEVRSQSNHEVVHHVDFGKALSTGEGWRLQDCCTCGSTLLCRHIQQVHEYLFVGSSRAKLRPFVYHLRVMQTEAERTMRRSYNDRESAAEVFYTIENIIGAAIAFSAAFKAVPAERRRGRAWGSKASRRACEETKSLLMCNKDPKLWFAGDPTTAARCPATPNP</sequence>
<dbReference type="FunFam" id="1.10.510.10:FF:000651">
    <property type="entry name" value="Serine/threonine-protein kinase RAD53"/>
    <property type="match status" value="1"/>
</dbReference>
<dbReference type="Proteomes" id="UP000000702">
    <property type="component" value="Unassembled WGS sequence"/>
</dbReference>
<keyword evidence="5 6" id="KW-0067">ATP-binding</keyword>
<evidence type="ECO:0000259" key="7">
    <source>
        <dbReference type="PROSITE" id="PS50011"/>
    </source>
</evidence>
<keyword evidence="4" id="KW-0418">Kinase</keyword>
<dbReference type="VEuPathDB" id="TriTrypDB:TcIL3000_0_32980"/>
<dbReference type="InterPro" id="IPR050205">
    <property type="entry name" value="CDPK_Ser/Thr_kinases"/>
</dbReference>
<reference evidence="9" key="1">
    <citation type="submission" date="2011-07" db="EMBL/GenBank/DDBJ databases">
        <title>Divergent evolution of antigenic variation in African trypanosomes.</title>
        <authorList>
            <person name="Jackson A.P."/>
            <person name="Berry A."/>
            <person name="Allison H.C."/>
            <person name="Burton P."/>
            <person name="Anderson J."/>
            <person name="Aslett M."/>
            <person name="Brown R."/>
            <person name="Corton N."/>
            <person name="Harris D."/>
            <person name="Hauser H."/>
            <person name="Gamble J."/>
            <person name="Gilderthorp R."/>
            <person name="McQuillan J."/>
            <person name="Quail M.A."/>
            <person name="Sanders M."/>
            <person name="Van Tonder A."/>
            <person name="Ginger M.L."/>
            <person name="Donelson J.E."/>
            <person name="Field M.C."/>
            <person name="Barry J.D."/>
            <person name="Berriman M."/>
            <person name="Hertz-Fowler C."/>
        </authorList>
    </citation>
    <scope>NUCLEOTIDE SEQUENCE [LARGE SCALE GENOMIC DNA]</scope>
    <source>
        <strain evidence="9">IL3000</strain>
    </source>
</reference>
<dbReference type="GO" id="GO:0004674">
    <property type="term" value="F:protein serine/threonine kinase activity"/>
    <property type="evidence" value="ECO:0007669"/>
    <property type="project" value="UniProtKB-KW"/>
</dbReference>
<dbReference type="CDD" id="cd05117">
    <property type="entry name" value="STKc_CAMK"/>
    <property type="match status" value="1"/>
</dbReference>
<dbReference type="AlphaFoldDB" id="F9W5G6"/>
<evidence type="ECO:0000256" key="2">
    <source>
        <dbReference type="ARBA" id="ARBA00022679"/>
    </source>
</evidence>
<comment type="caution">
    <text evidence="8">The sequence shown here is derived from an EMBL/GenBank/DDBJ whole genome shotgun (WGS) entry which is preliminary data.</text>
</comment>
<evidence type="ECO:0000256" key="6">
    <source>
        <dbReference type="PROSITE-ProRule" id="PRU10141"/>
    </source>
</evidence>
<accession>F9W5G6</accession>
<evidence type="ECO:0000256" key="4">
    <source>
        <dbReference type="ARBA" id="ARBA00022777"/>
    </source>
</evidence>
<name>F9W5G6_TRYCI</name>
<keyword evidence="3 6" id="KW-0547">Nucleotide-binding</keyword>
<feature type="binding site" evidence="6">
    <location>
        <position position="58"/>
    </location>
    <ligand>
        <name>ATP</name>
        <dbReference type="ChEBI" id="CHEBI:30616"/>
    </ligand>
</feature>
<evidence type="ECO:0000256" key="3">
    <source>
        <dbReference type="ARBA" id="ARBA00022741"/>
    </source>
</evidence>
<keyword evidence="2" id="KW-0808">Transferase</keyword>
<dbReference type="SMART" id="SM00220">
    <property type="entry name" value="S_TKc"/>
    <property type="match status" value="1"/>
</dbReference>
<dbReference type="PANTHER" id="PTHR24349">
    <property type="entry name" value="SERINE/THREONINE-PROTEIN KINASE"/>
    <property type="match status" value="1"/>
</dbReference>
<evidence type="ECO:0000313" key="8">
    <source>
        <dbReference type="EMBL" id="CCD12418.1"/>
    </source>
</evidence>
<dbReference type="PROSITE" id="PS00108">
    <property type="entry name" value="PROTEIN_KINASE_ST"/>
    <property type="match status" value="1"/>
</dbReference>
<dbReference type="PROSITE" id="PS00107">
    <property type="entry name" value="PROTEIN_KINASE_ATP"/>
    <property type="match status" value="1"/>
</dbReference>
<reference evidence="8 9" key="2">
    <citation type="journal article" date="2012" name="Proc. Natl. Acad. Sci. U.S.A.">
        <title>Antigenic diversity is generated by distinct evolutionary mechanisms in African trypanosome species.</title>
        <authorList>
            <person name="Jackson A.P."/>
            <person name="Berry A."/>
            <person name="Aslett M."/>
            <person name="Allison H.C."/>
            <person name="Burton P."/>
            <person name="Vavrova-Anderson J."/>
            <person name="Brown R."/>
            <person name="Browne H."/>
            <person name="Corton N."/>
            <person name="Hauser H."/>
            <person name="Gamble J."/>
            <person name="Gilderthorp R."/>
            <person name="Marcello L."/>
            <person name="McQuillan J."/>
            <person name="Otto T.D."/>
            <person name="Quail M.A."/>
            <person name="Sanders M.J."/>
            <person name="van Tonder A."/>
            <person name="Ginger M.L."/>
            <person name="Field M.C."/>
            <person name="Barry J.D."/>
            <person name="Hertz-Fowler C."/>
            <person name="Berriman M."/>
        </authorList>
    </citation>
    <scope>NUCLEOTIDE SEQUENCE [LARGE SCALE GENOMIC DNA]</scope>
    <source>
        <strain evidence="8 9">IL3000</strain>
    </source>
</reference>
<dbReference type="InterPro" id="IPR017441">
    <property type="entry name" value="Protein_kinase_ATP_BS"/>
</dbReference>
<evidence type="ECO:0000256" key="1">
    <source>
        <dbReference type="ARBA" id="ARBA00022527"/>
    </source>
</evidence>
<evidence type="ECO:0000256" key="5">
    <source>
        <dbReference type="ARBA" id="ARBA00022840"/>
    </source>
</evidence>
<dbReference type="EMBL" id="CAEQ01000712">
    <property type="protein sequence ID" value="CCD12418.1"/>
    <property type="molecule type" value="Genomic_DNA"/>
</dbReference>
<dbReference type="InterPro" id="IPR008271">
    <property type="entry name" value="Ser/Thr_kinase_AS"/>
</dbReference>
<proteinExistence type="predicted"/>
<dbReference type="SUPFAM" id="SSF56112">
    <property type="entry name" value="Protein kinase-like (PK-like)"/>
    <property type="match status" value="1"/>
</dbReference>
<gene>
    <name evidence="8" type="ORF">TCIL3000_0_32980</name>
</gene>
<feature type="domain" description="Protein kinase" evidence="7">
    <location>
        <begin position="29"/>
        <end position="296"/>
    </location>
</feature>
<dbReference type="Gene3D" id="3.30.200.20">
    <property type="entry name" value="Phosphorylase Kinase, domain 1"/>
    <property type="match status" value="1"/>
</dbReference>
<evidence type="ECO:0000313" key="9">
    <source>
        <dbReference type="Proteomes" id="UP000000702"/>
    </source>
</evidence>
<protein>
    <submittedName>
        <fullName evidence="8">WGS project CAEQ00000000 data, annotated contig 1324</fullName>
    </submittedName>
</protein>
<dbReference type="OMA" id="IQNVHEY"/>
<dbReference type="PROSITE" id="PS50011">
    <property type="entry name" value="PROTEIN_KINASE_DOM"/>
    <property type="match status" value="1"/>
</dbReference>
<dbReference type="GO" id="GO:0005524">
    <property type="term" value="F:ATP binding"/>
    <property type="evidence" value="ECO:0007669"/>
    <property type="project" value="UniProtKB-UniRule"/>
</dbReference>
<organism evidence="8 9">
    <name type="scientific">Trypanosoma congolense (strain IL3000)</name>
    <dbReference type="NCBI Taxonomy" id="1068625"/>
    <lineage>
        <taxon>Eukaryota</taxon>
        <taxon>Discoba</taxon>
        <taxon>Euglenozoa</taxon>
        <taxon>Kinetoplastea</taxon>
        <taxon>Metakinetoplastina</taxon>
        <taxon>Trypanosomatida</taxon>
        <taxon>Trypanosomatidae</taxon>
        <taxon>Trypanosoma</taxon>
        <taxon>Nannomonas</taxon>
    </lineage>
</organism>
<dbReference type="InterPro" id="IPR011009">
    <property type="entry name" value="Kinase-like_dom_sf"/>
</dbReference>
<dbReference type="Gene3D" id="1.10.510.10">
    <property type="entry name" value="Transferase(Phosphotransferase) domain 1"/>
    <property type="match status" value="1"/>
</dbReference>
<dbReference type="InterPro" id="IPR000719">
    <property type="entry name" value="Prot_kinase_dom"/>
</dbReference>
<keyword evidence="9" id="KW-1185">Reference proteome</keyword>
<dbReference type="Pfam" id="PF00069">
    <property type="entry name" value="Pkinase"/>
    <property type="match status" value="1"/>
</dbReference>